<feature type="transmembrane region" description="Helical" evidence="1">
    <location>
        <begin position="66"/>
        <end position="88"/>
    </location>
</feature>
<gene>
    <name evidence="2" type="ORF">GCM10009807_02610</name>
</gene>
<protein>
    <submittedName>
        <fullName evidence="2">Uncharacterized protein</fullName>
    </submittedName>
</protein>
<reference evidence="2 3" key="1">
    <citation type="journal article" date="2019" name="Int. J. Syst. Evol. Microbiol.">
        <title>The Global Catalogue of Microorganisms (GCM) 10K type strain sequencing project: providing services to taxonomists for standard genome sequencing and annotation.</title>
        <authorList>
            <consortium name="The Broad Institute Genomics Platform"/>
            <consortium name="The Broad Institute Genome Sequencing Center for Infectious Disease"/>
            <person name="Wu L."/>
            <person name="Ma J."/>
        </authorList>
    </citation>
    <scope>NUCLEOTIDE SEQUENCE [LARGE SCALE GENOMIC DNA]</scope>
    <source>
        <strain evidence="2 3">JCM 15575</strain>
    </source>
</reference>
<dbReference type="Proteomes" id="UP001500596">
    <property type="component" value="Unassembled WGS sequence"/>
</dbReference>
<evidence type="ECO:0000313" key="3">
    <source>
        <dbReference type="Proteomes" id="UP001500596"/>
    </source>
</evidence>
<keyword evidence="3" id="KW-1185">Reference proteome</keyword>
<evidence type="ECO:0000313" key="2">
    <source>
        <dbReference type="EMBL" id="GAA1662163.1"/>
    </source>
</evidence>
<proteinExistence type="predicted"/>
<accession>A0ABN2FYI6</accession>
<evidence type="ECO:0000256" key="1">
    <source>
        <dbReference type="SAM" id="Phobius"/>
    </source>
</evidence>
<dbReference type="RefSeq" id="WP_344050804.1">
    <property type="nucleotide sequence ID" value="NZ_BAAAPK010000001.1"/>
</dbReference>
<comment type="caution">
    <text evidence="2">The sequence shown here is derived from an EMBL/GenBank/DDBJ whole genome shotgun (WGS) entry which is preliminary data.</text>
</comment>
<feature type="transmembrane region" description="Helical" evidence="1">
    <location>
        <begin position="231"/>
        <end position="252"/>
    </location>
</feature>
<dbReference type="InterPro" id="IPR041113">
    <property type="entry name" value="Heliorhodopsin"/>
</dbReference>
<name>A0ABN2FYI6_9MICO</name>
<keyword evidence="1" id="KW-1133">Transmembrane helix</keyword>
<organism evidence="2 3">
    <name type="scientific">Microbacterium lacus</name>
    <dbReference type="NCBI Taxonomy" id="415217"/>
    <lineage>
        <taxon>Bacteria</taxon>
        <taxon>Bacillati</taxon>
        <taxon>Actinomycetota</taxon>
        <taxon>Actinomycetes</taxon>
        <taxon>Micrococcales</taxon>
        <taxon>Microbacteriaceae</taxon>
        <taxon>Microbacterium</taxon>
    </lineage>
</organism>
<feature type="transmembrane region" description="Helical" evidence="1">
    <location>
        <begin position="162"/>
        <end position="193"/>
    </location>
</feature>
<dbReference type="EMBL" id="BAAAPK010000001">
    <property type="protein sequence ID" value="GAA1662163.1"/>
    <property type="molecule type" value="Genomic_DNA"/>
</dbReference>
<sequence>MTRTLRTDAVTAVVLAVTAVAVLVVGQGKPWLALPVTATFARPPEAPVRSSAELALAGASVPVADVQLPVAVAVLLLFLAAMRLLSLVPTVRIRRGRARDADHHASRWIEYSQVGGVATFLVAQLNGITEVTSLVPLYALGATGGLLLSLHDRRTATARAGLWAFGFGSAVAVVPWGVIAFAQIGGTIVGVGVGIPTRIITIAALLAIAAVWVGVWALGRGERSPEVGGRVDRMLALTIPLAPLVLTVAVLVG</sequence>
<keyword evidence="1" id="KW-0812">Transmembrane</keyword>
<keyword evidence="1" id="KW-0472">Membrane</keyword>
<dbReference type="Pfam" id="PF18761">
    <property type="entry name" value="Heliorhodopsin"/>
    <property type="match status" value="1"/>
</dbReference>
<feature type="transmembrane region" description="Helical" evidence="1">
    <location>
        <begin position="199"/>
        <end position="219"/>
    </location>
</feature>